<feature type="binding site" evidence="8">
    <location>
        <position position="25"/>
    </location>
    <ligand>
        <name>GTP</name>
        <dbReference type="ChEBI" id="CHEBI:37565"/>
    </ligand>
</feature>
<dbReference type="GO" id="GO:0061603">
    <property type="term" value="F:molybdenum cofactor guanylyltransferase activity"/>
    <property type="evidence" value="ECO:0007669"/>
    <property type="project" value="UniProtKB-EC"/>
</dbReference>
<dbReference type="AlphaFoldDB" id="G7V7U0"/>
<keyword evidence="3 8" id="KW-0479">Metal-binding</keyword>
<keyword evidence="1 8" id="KW-0963">Cytoplasm</keyword>
<keyword evidence="5 8" id="KW-0460">Magnesium</keyword>
<keyword evidence="4 8" id="KW-0547">Nucleotide-binding</keyword>
<keyword evidence="10" id="KW-0548">Nucleotidyltransferase</keyword>
<dbReference type="STRING" id="580340.Tlie_1622"/>
<dbReference type="PANTHER" id="PTHR19136:SF81">
    <property type="entry name" value="MOLYBDENUM COFACTOR GUANYLYLTRANSFERASE"/>
    <property type="match status" value="1"/>
</dbReference>
<evidence type="ECO:0000313" key="11">
    <source>
        <dbReference type="Proteomes" id="UP000005868"/>
    </source>
</evidence>
<dbReference type="SUPFAM" id="SSF53448">
    <property type="entry name" value="Nucleotide-diphospho-sugar transferases"/>
    <property type="match status" value="1"/>
</dbReference>
<gene>
    <name evidence="8" type="primary">mobA</name>
    <name evidence="10" type="ordered locus">Tlie_1622</name>
</gene>
<dbReference type="Proteomes" id="UP000005868">
    <property type="component" value="Chromosome"/>
</dbReference>
<dbReference type="EC" id="2.7.7.77" evidence="8"/>
<dbReference type="PANTHER" id="PTHR19136">
    <property type="entry name" value="MOLYBDENUM COFACTOR GUANYLYLTRANSFERASE"/>
    <property type="match status" value="1"/>
</dbReference>
<evidence type="ECO:0000313" key="10">
    <source>
        <dbReference type="EMBL" id="AER67344.1"/>
    </source>
</evidence>
<comment type="domain">
    <text evidence="8">The N-terminal domain determines nucleotide recognition and specific binding, while the C-terminal domain determines the specific binding to the target protein.</text>
</comment>
<dbReference type="InterPro" id="IPR013482">
    <property type="entry name" value="Molybde_CF_guanTrfase"/>
</dbReference>
<dbReference type="GO" id="GO:0046872">
    <property type="term" value="F:metal ion binding"/>
    <property type="evidence" value="ECO:0007669"/>
    <property type="project" value="UniProtKB-KW"/>
</dbReference>
<feature type="binding site" evidence="8">
    <location>
        <position position="109"/>
    </location>
    <ligand>
        <name>GTP</name>
        <dbReference type="ChEBI" id="CHEBI:37565"/>
    </ligand>
</feature>
<feature type="binding site" evidence="8">
    <location>
        <position position="80"/>
    </location>
    <ligand>
        <name>GTP</name>
        <dbReference type="ChEBI" id="CHEBI:37565"/>
    </ligand>
</feature>
<keyword evidence="11" id="KW-1185">Reference proteome</keyword>
<feature type="binding site" evidence="8">
    <location>
        <position position="109"/>
    </location>
    <ligand>
        <name>Mg(2+)</name>
        <dbReference type="ChEBI" id="CHEBI:18420"/>
    </ligand>
</feature>
<evidence type="ECO:0000256" key="1">
    <source>
        <dbReference type="ARBA" id="ARBA00022490"/>
    </source>
</evidence>
<dbReference type="EMBL" id="CP003096">
    <property type="protein sequence ID" value="AER67344.1"/>
    <property type="molecule type" value="Genomic_DNA"/>
</dbReference>
<accession>G7V7U0</accession>
<dbReference type="Pfam" id="PF12804">
    <property type="entry name" value="NTP_transf_3"/>
    <property type="match status" value="1"/>
</dbReference>
<sequence>MHKGVLPASLVILAGGKGRRIGVGKLLLAVDGSFMIEKIISRLSPLFKEVIVSVGVGQTTIAERILKKPNSCRHVKFVEDDFEGRGPLEGLRCALRAQGTPWAFVMGCDMPYIKEEVVTLLWQFCKEGSDVVCARLRGFLEPLHAFYSPSCLPAVERAMAKGALSLKSFYGDARVSVVEEEKLAQLKDYEISFMGINTKEDLSRFLDLHSSTGD</sequence>
<dbReference type="HAMAP" id="MF_00316">
    <property type="entry name" value="MobA"/>
    <property type="match status" value="1"/>
</dbReference>
<comment type="subcellular location">
    <subcellularLocation>
        <location evidence="8">Cytoplasm</location>
    </subcellularLocation>
</comment>
<feature type="binding site" evidence="8">
    <location>
        <begin position="13"/>
        <end position="15"/>
    </location>
    <ligand>
        <name>GTP</name>
        <dbReference type="ChEBI" id="CHEBI:37565"/>
    </ligand>
</feature>
<comment type="catalytic activity">
    <reaction evidence="8">
        <text>Mo-molybdopterin + GTP + H(+) = Mo-molybdopterin guanine dinucleotide + diphosphate</text>
        <dbReference type="Rhea" id="RHEA:34243"/>
        <dbReference type="ChEBI" id="CHEBI:15378"/>
        <dbReference type="ChEBI" id="CHEBI:33019"/>
        <dbReference type="ChEBI" id="CHEBI:37565"/>
        <dbReference type="ChEBI" id="CHEBI:71302"/>
        <dbReference type="ChEBI" id="CHEBI:71310"/>
        <dbReference type="EC" id="2.7.7.77"/>
    </reaction>
</comment>
<comment type="function">
    <text evidence="8">Transfers a GMP moiety from GTP to Mo-molybdopterin (Mo-MPT) cofactor (Moco or molybdenum cofactor) to form Mo-molybdopterin guanine dinucleotide (Mo-MGD) cofactor.</text>
</comment>
<dbReference type="Gene3D" id="3.90.550.10">
    <property type="entry name" value="Spore Coat Polysaccharide Biosynthesis Protein SpsA, Chain A"/>
    <property type="match status" value="1"/>
</dbReference>
<proteinExistence type="inferred from homology"/>
<comment type="caution">
    <text evidence="8">Lacks conserved residue(s) required for the propagation of feature annotation.</text>
</comment>
<comment type="similarity">
    <text evidence="8">Belongs to the MobA family.</text>
</comment>
<dbReference type="KEGG" id="tli:Tlie_1622"/>
<reference evidence="10 11" key="2">
    <citation type="journal article" date="2012" name="Stand. Genomic Sci.">
        <title>Genome sequence of the moderately thermophilic, amino-acid-degrading and sulfur-reducing bacterium Thermovirga lienii type strain (Cas60314(T)).</title>
        <authorList>
            <person name="Goker M."/>
            <person name="Saunders E."/>
            <person name="Lapidus A."/>
            <person name="Nolan M."/>
            <person name="Lucas S."/>
            <person name="Hammon N."/>
            <person name="Deshpande S."/>
            <person name="Cheng J.F."/>
            <person name="Han C."/>
            <person name="Tapia R."/>
            <person name="Goodwin L.A."/>
            <person name="Pitluck S."/>
            <person name="Liolios K."/>
            <person name="Mavromatis K."/>
            <person name="Pagani I."/>
            <person name="Ivanova N."/>
            <person name="Mikhailova N."/>
            <person name="Pati A."/>
            <person name="Chen A."/>
            <person name="Palaniappan K."/>
            <person name="Land M."/>
            <person name="Chang Y.J."/>
            <person name="Jeffries C.D."/>
            <person name="Brambilla E.M."/>
            <person name="Rohde M."/>
            <person name="Spring S."/>
            <person name="Detter J.C."/>
            <person name="Woyke T."/>
            <person name="Bristow J."/>
            <person name="Eisen J.A."/>
            <person name="Markowitz V."/>
            <person name="Hugenholtz P."/>
            <person name="Kyrpides N.C."/>
            <person name="Klenk H.P."/>
        </authorList>
    </citation>
    <scope>NUCLEOTIDE SEQUENCE [LARGE SCALE GENOMIC DNA]</scope>
    <source>
        <strain evidence="11">ATCC BAA-1197 / DSM 17291 / Cas60314</strain>
    </source>
</reference>
<dbReference type="eggNOG" id="COG0746">
    <property type="taxonomic scope" value="Bacteria"/>
</dbReference>
<evidence type="ECO:0000256" key="3">
    <source>
        <dbReference type="ARBA" id="ARBA00022723"/>
    </source>
</evidence>
<dbReference type="CDD" id="cd02503">
    <property type="entry name" value="MobA"/>
    <property type="match status" value="1"/>
</dbReference>
<dbReference type="GO" id="GO:0005737">
    <property type="term" value="C:cytoplasm"/>
    <property type="evidence" value="ECO:0007669"/>
    <property type="project" value="UniProtKB-SubCell"/>
</dbReference>
<evidence type="ECO:0000256" key="2">
    <source>
        <dbReference type="ARBA" id="ARBA00022679"/>
    </source>
</evidence>
<evidence type="ECO:0000259" key="9">
    <source>
        <dbReference type="Pfam" id="PF12804"/>
    </source>
</evidence>
<feature type="domain" description="MobA-like NTP transferase" evidence="9">
    <location>
        <begin position="11"/>
        <end position="162"/>
    </location>
</feature>
<comment type="cofactor">
    <cofactor evidence="8">
        <name>Mg(2+)</name>
        <dbReference type="ChEBI" id="CHEBI:18420"/>
    </cofactor>
</comment>
<evidence type="ECO:0000256" key="5">
    <source>
        <dbReference type="ARBA" id="ARBA00022842"/>
    </source>
</evidence>
<evidence type="ECO:0000256" key="7">
    <source>
        <dbReference type="ARBA" id="ARBA00023150"/>
    </source>
</evidence>
<protein>
    <recommendedName>
        <fullName evidence="8">Probable molybdenum cofactor guanylyltransferase</fullName>
        <shortName evidence="8">MoCo guanylyltransferase</shortName>
        <ecNumber evidence="8">2.7.7.77</ecNumber>
    </recommendedName>
    <alternativeName>
        <fullName evidence="8">GTP:molybdopterin guanylyltransferase</fullName>
    </alternativeName>
    <alternativeName>
        <fullName evidence="8">Mo-MPT guanylyltransferase</fullName>
    </alternativeName>
    <alternativeName>
        <fullName evidence="8">Molybdopterin guanylyltransferase</fullName>
    </alternativeName>
    <alternativeName>
        <fullName evidence="8">Molybdopterin-guanine dinucleotide synthase</fullName>
        <shortName evidence="8">MGD synthase</shortName>
    </alternativeName>
</protein>
<dbReference type="InterPro" id="IPR029044">
    <property type="entry name" value="Nucleotide-diphossugar_trans"/>
</dbReference>
<keyword evidence="6 8" id="KW-0342">GTP-binding</keyword>
<keyword evidence="7 8" id="KW-0501">Molybdenum cofactor biosynthesis</keyword>
<evidence type="ECO:0000256" key="6">
    <source>
        <dbReference type="ARBA" id="ARBA00023134"/>
    </source>
</evidence>
<organism evidence="10 11">
    <name type="scientific">Thermovirga lienii (strain ATCC BAA-1197 / DSM 17291 / Cas60314)</name>
    <dbReference type="NCBI Taxonomy" id="580340"/>
    <lineage>
        <taxon>Bacteria</taxon>
        <taxon>Thermotogati</taxon>
        <taxon>Synergistota</taxon>
        <taxon>Synergistia</taxon>
        <taxon>Synergistales</taxon>
        <taxon>Thermovirgaceae</taxon>
        <taxon>Thermovirga</taxon>
    </lineage>
</organism>
<evidence type="ECO:0000256" key="4">
    <source>
        <dbReference type="ARBA" id="ARBA00022741"/>
    </source>
</evidence>
<dbReference type="GO" id="GO:0006777">
    <property type="term" value="P:Mo-molybdopterin cofactor biosynthetic process"/>
    <property type="evidence" value="ECO:0007669"/>
    <property type="project" value="UniProtKB-KW"/>
</dbReference>
<reference evidence="11" key="1">
    <citation type="submission" date="2011-10" db="EMBL/GenBank/DDBJ databases">
        <title>The complete genome of chromosome of Thermovirga lienii DSM 17291.</title>
        <authorList>
            <consortium name="US DOE Joint Genome Institute (JGI-PGF)"/>
            <person name="Lucas S."/>
            <person name="Copeland A."/>
            <person name="Lapidus A."/>
            <person name="Glavina del Rio T."/>
            <person name="Dalin E."/>
            <person name="Tice H."/>
            <person name="Bruce D."/>
            <person name="Goodwin L."/>
            <person name="Pitluck S."/>
            <person name="Peters L."/>
            <person name="Mikhailova N."/>
            <person name="Saunders E."/>
            <person name="Kyrpides N."/>
            <person name="Mavromatis K."/>
            <person name="Ivanova N."/>
            <person name="Last F.I."/>
            <person name="Brettin T."/>
            <person name="Detter J.C."/>
            <person name="Han C."/>
            <person name="Larimer F."/>
            <person name="Land M."/>
            <person name="Hauser L."/>
            <person name="Markowitz V."/>
            <person name="Cheng J.-F."/>
            <person name="Hugenholtz P."/>
            <person name="Woyke T."/>
            <person name="Wu D."/>
            <person name="Spring S."/>
            <person name="Schroeder M."/>
            <person name="Brambilla E.-M."/>
            <person name="Klenk H.-P."/>
            <person name="Eisen J.A."/>
        </authorList>
    </citation>
    <scope>NUCLEOTIDE SEQUENCE [LARGE SCALE GENOMIC DNA]</scope>
    <source>
        <strain evidence="11">ATCC BAA-1197 / DSM 17291 / Cas60314</strain>
    </source>
</reference>
<dbReference type="InterPro" id="IPR025877">
    <property type="entry name" value="MobA-like_NTP_Trfase"/>
</dbReference>
<dbReference type="HOGENOM" id="CLU_055597_2_1_0"/>
<name>G7V7U0_THELD</name>
<keyword evidence="2 8" id="KW-0808">Transferase</keyword>
<evidence type="ECO:0000256" key="8">
    <source>
        <dbReference type="HAMAP-Rule" id="MF_00316"/>
    </source>
</evidence>
<dbReference type="GO" id="GO:0005525">
    <property type="term" value="F:GTP binding"/>
    <property type="evidence" value="ECO:0007669"/>
    <property type="project" value="UniProtKB-UniRule"/>
</dbReference>